<feature type="coiled-coil region" evidence="6">
    <location>
        <begin position="505"/>
        <end position="612"/>
    </location>
</feature>
<evidence type="ECO:0000256" key="2">
    <source>
        <dbReference type="ARBA" id="ARBA00022741"/>
    </source>
</evidence>
<evidence type="ECO:0000313" key="9">
    <source>
        <dbReference type="EMBL" id="WAR12064.1"/>
    </source>
</evidence>
<dbReference type="InterPro" id="IPR027417">
    <property type="entry name" value="P-loop_NTPase"/>
</dbReference>
<evidence type="ECO:0000256" key="3">
    <source>
        <dbReference type="ARBA" id="ARBA00022840"/>
    </source>
</evidence>
<feature type="coiled-coil region" evidence="6">
    <location>
        <begin position="440"/>
        <end position="474"/>
    </location>
</feature>
<dbReference type="PROSITE" id="PS50067">
    <property type="entry name" value="KINESIN_MOTOR_2"/>
    <property type="match status" value="1"/>
</dbReference>
<keyword evidence="4" id="KW-0206">Cytoskeleton</keyword>
<keyword evidence="4" id="KW-0963">Cytoplasm</keyword>
<evidence type="ECO:0000256" key="1">
    <source>
        <dbReference type="ARBA" id="ARBA00004245"/>
    </source>
</evidence>
<gene>
    <name evidence="9" type="ORF">MAR_026244</name>
</gene>
<accession>A0ABY7EUH6</accession>
<dbReference type="PANTHER" id="PTHR47972:SF28">
    <property type="entry name" value="KINESIN-LIKE PROTEIN KLP-3"/>
    <property type="match status" value="1"/>
</dbReference>
<proteinExistence type="inferred from homology"/>
<dbReference type="PROSITE" id="PS00411">
    <property type="entry name" value="KINESIN_MOTOR_1"/>
    <property type="match status" value="1"/>
</dbReference>
<dbReference type="Gene3D" id="3.40.850.10">
    <property type="entry name" value="Kinesin motor domain"/>
    <property type="match status" value="2"/>
</dbReference>
<feature type="coiled-coil region" evidence="6">
    <location>
        <begin position="723"/>
        <end position="841"/>
    </location>
</feature>
<evidence type="ECO:0000259" key="8">
    <source>
        <dbReference type="PROSITE" id="PS50067"/>
    </source>
</evidence>
<sequence length="1302" mass="147384">MVGHVVSRCTLFRYRGHVVIMYALFRRRGPVVRRCVLFRHRWHVMSGCALFRHRGPIVSRCALFRHRGHVVSGSALFQRRGACRKWTCSLPTSGACCEYVRSLPTSGACRELVRPLPTSGACREWACSLPTSGACRELARTLPTSGHISGKLNNSKSSITRLSRYAMDDDGEVLTPNSCRYSLRSRTPSTPQKTPATPINGSHNPVTNGTPTRRAGTPTRRAGTPTRRADTPTRRILCSTGTPLTTNGTAVEVTTPLKSSPLVSLHTPISNGSGRNTPSRRGTCTPTLPVNTPMTTPLQRAVLTPSTPMNTPQSLQRQVLSPSHSSIMTKEERSVFKTPMSHKPRIMPPLRVIKKIHQTRKKAAIANCKEKIRKYETRLEREETSKRQQLKIIRKTHEDQQQEKTQLIDTLQAIRVTRRNKNAPPASTPTPTPPPQSEHISALIDDIRRLQEEKALLAIQLDEVQLELTNQKEEQSKEGLVLTNGFCDNNSSSQNQGCPCGSKVQADVERQLESLQTDRRRLQDELADARNDHNKALTVSKLGAHRQQQLEEEIKRLKSSCAQLEEEKCSRSEELGGLESARSEITTLGQENVRLQGQVRDLQAQIFSLQAKSPEVVTKVKQVESESLRQRYESIKSENVLLKHTCDARKTELHDAQNQVRYLERMLSVTETAKEKADSDLWKELEAQHTDHQAALTTLRQQLEDEKHDEINDCENRLSVEHKAELQAIVQSLNDKHQQELQESEESRVNVKQRLEKEMTKKMEEKYHLLSQFESEKEAMMNKFNEELSKFEEEKAQEFSLMEEEKVKGLSQMEAENDDLKEEIKIQLNRFEADMLKLEKKCKIEYKQLEEDLTIAKSAAVNRTREEMQREKQTSLSALEEKLTDEHRDEIDRLTSHIEEQIEEAVNHERKTTADKMSYLETRYEQLVDQLTGIQPILSQFVESYILLQKEVKRFPKMIDKTVAGISKQMLAAITGVSEYNKELVQKYQREMKLRKKYHNELVELKGNIRVFCRVRPTIKEDGGGPQSDNIVTLDQDDSGLLYINSKGRTQTFEVDRVFGESCSQPEVFDEVKALVTSCIDGYNVCIFAYGQTGSGKTYTMEGTADDPGINQRALSLLFEETAARHDWEYSINCFRLGQQNRATAATNMNEHSSRSHALLCVTLIGFNKTTAAKTTGKLNLVDLAGSERVSKSKADGARLKEAQAINKSLSSLGDVIFALRSKQNYIPYRNSKLTYLLQDSLGGDSKTLMITQIAPVRKNEAESICSLNFAQRVRNVELGAATRKLENGDGTERHILKIEDK</sequence>
<feature type="coiled-coil region" evidence="6">
    <location>
        <begin position="884"/>
        <end position="911"/>
    </location>
</feature>
<dbReference type="Pfam" id="PF00225">
    <property type="entry name" value="Kinesin"/>
    <property type="match status" value="1"/>
</dbReference>
<dbReference type="Proteomes" id="UP001164746">
    <property type="component" value="Chromosome 8"/>
</dbReference>
<organism evidence="9 10">
    <name type="scientific">Mya arenaria</name>
    <name type="common">Soft-shell clam</name>
    <dbReference type="NCBI Taxonomy" id="6604"/>
    <lineage>
        <taxon>Eukaryota</taxon>
        <taxon>Metazoa</taxon>
        <taxon>Spiralia</taxon>
        <taxon>Lophotrochozoa</taxon>
        <taxon>Mollusca</taxon>
        <taxon>Bivalvia</taxon>
        <taxon>Autobranchia</taxon>
        <taxon>Heteroconchia</taxon>
        <taxon>Euheterodonta</taxon>
        <taxon>Imparidentia</taxon>
        <taxon>Neoheterodontei</taxon>
        <taxon>Myida</taxon>
        <taxon>Myoidea</taxon>
        <taxon>Myidae</taxon>
        <taxon>Mya</taxon>
    </lineage>
</organism>
<comment type="subcellular location">
    <subcellularLocation>
        <location evidence="1">Cytoplasm</location>
        <location evidence="1">Cytoskeleton</location>
    </subcellularLocation>
</comment>
<protein>
    <submittedName>
        <fullName evidence="9">KIFC3-like protein</fullName>
    </submittedName>
</protein>
<dbReference type="InterPro" id="IPR036961">
    <property type="entry name" value="Kinesin_motor_dom_sf"/>
</dbReference>
<keyword evidence="10" id="KW-1185">Reference proteome</keyword>
<feature type="region of interest" description="Disordered" evidence="7">
    <location>
        <begin position="418"/>
        <end position="438"/>
    </location>
</feature>
<evidence type="ECO:0000256" key="5">
    <source>
        <dbReference type="PROSITE-ProRule" id="PRU00283"/>
    </source>
</evidence>
<dbReference type="InterPro" id="IPR019821">
    <property type="entry name" value="Kinesin_motor_CS"/>
</dbReference>
<feature type="region of interest" description="Disordered" evidence="7">
    <location>
        <begin position="181"/>
        <end position="230"/>
    </location>
</feature>
<feature type="domain" description="Kinesin motor" evidence="8">
    <location>
        <begin position="1008"/>
        <end position="1277"/>
    </location>
</feature>
<evidence type="ECO:0000256" key="6">
    <source>
        <dbReference type="SAM" id="Coils"/>
    </source>
</evidence>
<evidence type="ECO:0000256" key="7">
    <source>
        <dbReference type="SAM" id="MobiDB-lite"/>
    </source>
</evidence>
<dbReference type="EMBL" id="CP111019">
    <property type="protein sequence ID" value="WAR12064.1"/>
    <property type="molecule type" value="Genomic_DNA"/>
</dbReference>
<name>A0ABY7EUH6_MYAAR</name>
<evidence type="ECO:0000256" key="4">
    <source>
        <dbReference type="ARBA" id="ARBA00023212"/>
    </source>
</evidence>
<dbReference type="PANTHER" id="PTHR47972">
    <property type="entry name" value="KINESIN-LIKE PROTEIN KLP-3"/>
    <property type="match status" value="1"/>
</dbReference>
<dbReference type="PRINTS" id="PR00380">
    <property type="entry name" value="KINESINHEAVY"/>
</dbReference>
<dbReference type="InterPro" id="IPR001752">
    <property type="entry name" value="Kinesin_motor_dom"/>
</dbReference>
<evidence type="ECO:0000313" key="10">
    <source>
        <dbReference type="Proteomes" id="UP001164746"/>
    </source>
</evidence>
<dbReference type="InterPro" id="IPR027640">
    <property type="entry name" value="Kinesin-like_fam"/>
</dbReference>
<dbReference type="SUPFAM" id="SSF52540">
    <property type="entry name" value="P-loop containing nucleoside triphosphate hydrolases"/>
    <property type="match status" value="1"/>
</dbReference>
<feature type="region of interest" description="Disordered" evidence="7">
    <location>
        <begin position="261"/>
        <end position="294"/>
    </location>
</feature>
<feature type="compositionally biased region" description="Low complexity" evidence="7">
    <location>
        <begin position="209"/>
        <end position="226"/>
    </location>
</feature>
<keyword evidence="5" id="KW-0505">Motor protein</keyword>
<dbReference type="Gene3D" id="1.10.287.1490">
    <property type="match status" value="1"/>
</dbReference>
<keyword evidence="6" id="KW-0175">Coiled coil</keyword>
<keyword evidence="3 5" id="KW-0067">ATP-binding</keyword>
<feature type="compositionally biased region" description="Pro residues" evidence="7">
    <location>
        <begin position="426"/>
        <end position="436"/>
    </location>
</feature>
<feature type="compositionally biased region" description="Polar residues" evidence="7">
    <location>
        <begin position="181"/>
        <end position="208"/>
    </location>
</feature>
<reference evidence="9" key="1">
    <citation type="submission" date="2022-11" db="EMBL/GenBank/DDBJ databases">
        <title>Centuries of genome instability and evolution in soft-shell clam transmissible cancer (bioRxiv).</title>
        <authorList>
            <person name="Hart S.F.M."/>
            <person name="Yonemitsu M.A."/>
            <person name="Giersch R.M."/>
            <person name="Beal B.F."/>
            <person name="Arriagada G."/>
            <person name="Davis B.W."/>
            <person name="Ostrander E.A."/>
            <person name="Goff S.P."/>
            <person name="Metzger M.J."/>
        </authorList>
    </citation>
    <scope>NUCLEOTIDE SEQUENCE</scope>
    <source>
        <strain evidence="9">MELC-2E11</strain>
        <tissue evidence="9">Siphon/mantle</tissue>
    </source>
</reference>
<keyword evidence="2 5" id="KW-0547">Nucleotide-binding</keyword>
<comment type="similarity">
    <text evidence="5">Belongs to the TRAFAC class myosin-kinesin ATPase superfamily. Kinesin family.</text>
</comment>
<dbReference type="SMART" id="SM00129">
    <property type="entry name" value="KISc"/>
    <property type="match status" value="1"/>
</dbReference>
<feature type="binding site" evidence="5">
    <location>
        <begin position="1091"/>
        <end position="1098"/>
    </location>
    <ligand>
        <name>ATP</name>
        <dbReference type="ChEBI" id="CHEBI:30616"/>
    </ligand>
</feature>